<evidence type="ECO:0000313" key="2">
    <source>
        <dbReference type="Proteomes" id="UP000027135"/>
    </source>
</evidence>
<dbReference type="EMBL" id="KK852473">
    <property type="protein sequence ID" value="KDR23104.1"/>
    <property type="molecule type" value="Genomic_DNA"/>
</dbReference>
<name>A0A067RTF6_ZOONE</name>
<dbReference type="AlphaFoldDB" id="A0A067RTF6"/>
<protein>
    <submittedName>
        <fullName evidence="1">Uncharacterized protein</fullName>
    </submittedName>
</protein>
<organism evidence="1 2">
    <name type="scientific">Zootermopsis nevadensis</name>
    <name type="common">Dampwood termite</name>
    <dbReference type="NCBI Taxonomy" id="136037"/>
    <lineage>
        <taxon>Eukaryota</taxon>
        <taxon>Metazoa</taxon>
        <taxon>Ecdysozoa</taxon>
        <taxon>Arthropoda</taxon>
        <taxon>Hexapoda</taxon>
        <taxon>Insecta</taxon>
        <taxon>Pterygota</taxon>
        <taxon>Neoptera</taxon>
        <taxon>Polyneoptera</taxon>
        <taxon>Dictyoptera</taxon>
        <taxon>Blattodea</taxon>
        <taxon>Blattoidea</taxon>
        <taxon>Termitoidae</taxon>
        <taxon>Termopsidae</taxon>
        <taxon>Zootermopsis</taxon>
    </lineage>
</organism>
<accession>A0A067RTF6</accession>
<dbReference type="Proteomes" id="UP000027135">
    <property type="component" value="Unassembled WGS sequence"/>
</dbReference>
<gene>
    <name evidence="1" type="ORF">L798_15185</name>
</gene>
<proteinExistence type="predicted"/>
<keyword evidence="2" id="KW-1185">Reference proteome</keyword>
<reference evidence="1 2" key="1">
    <citation type="journal article" date="2014" name="Nat. Commun.">
        <title>Molecular traces of alternative social organization in a termite genome.</title>
        <authorList>
            <person name="Terrapon N."/>
            <person name="Li C."/>
            <person name="Robertson H.M."/>
            <person name="Ji L."/>
            <person name="Meng X."/>
            <person name="Booth W."/>
            <person name="Chen Z."/>
            <person name="Childers C.P."/>
            <person name="Glastad K.M."/>
            <person name="Gokhale K."/>
            <person name="Gowin J."/>
            <person name="Gronenberg W."/>
            <person name="Hermansen R.A."/>
            <person name="Hu H."/>
            <person name="Hunt B.G."/>
            <person name="Huylmans A.K."/>
            <person name="Khalil S.M."/>
            <person name="Mitchell R.D."/>
            <person name="Munoz-Torres M.C."/>
            <person name="Mustard J.A."/>
            <person name="Pan H."/>
            <person name="Reese J.T."/>
            <person name="Scharf M.E."/>
            <person name="Sun F."/>
            <person name="Vogel H."/>
            <person name="Xiao J."/>
            <person name="Yang W."/>
            <person name="Yang Z."/>
            <person name="Yang Z."/>
            <person name="Zhou J."/>
            <person name="Zhu J."/>
            <person name="Brent C.S."/>
            <person name="Elsik C.G."/>
            <person name="Goodisman M.A."/>
            <person name="Liberles D.A."/>
            <person name="Roe R.M."/>
            <person name="Vargo E.L."/>
            <person name="Vilcinskas A."/>
            <person name="Wang J."/>
            <person name="Bornberg-Bauer E."/>
            <person name="Korb J."/>
            <person name="Zhang G."/>
            <person name="Liebig J."/>
        </authorList>
    </citation>
    <scope>NUCLEOTIDE SEQUENCE [LARGE SCALE GENOMIC DNA]</scope>
    <source>
        <tissue evidence="1">Whole organism</tissue>
    </source>
</reference>
<dbReference type="InParanoid" id="A0A067RTF6"/>
<evidence type="ECO:0000313" key="1">
    <source>
        <dbReference type="EMBL" id="KDR23104.1"/>
    </source>
</evidence>
<sequence>MMTTTVHARRTEKRTNFLTRPPNFCQRLVRKEQLTAIANLSMLADRLMGGRTMSTSTFAPRRNIYRRHIGRQLPRLFALRASPTAKEISRCIPHCQVPDLRPEC</sequence>